<comment type="subcellular location">
    <subcellularLocation>
        <location evidence="1">Membrane</location>
        <topology evidence="1">Multi-pass membrane protein</topology>
    </subcellularLocation>
</comment>
<evidence type="ECO:0000256" key="11">
    <source>
        <dbReference type="ARBA" id="ARBA00082544"/>
    </source>
</evidence>
<gene>
    <name evidence="14" type="ORF">BO71DRAFT_402300</name>
</gene>
<evidence type="ECO:0000256" key="4">
    <source>
        <dbReference type="ARBA" id="ARBA00022857"/>
    </source>
</evidence>
<keyword evidence="3" id="KW-0812">Transmembrane</keyword>
<keyword evidence="5" id="KW-1133">Transmembrane helix</keyword>
<dbReference type="AlphaFoldDB" id="A0A319DQE6"/>
<dbReference type="STRING" id="1448320.A0A319DQE6"/>
<evidence type="ECO:0000256" key="10">
    <source>
        <dbReference type="ARBA" id="ARBA00068717"/>
    </source>
</evidence>
<dbReference type="PRINTS" id="PR00080">
    <property type="entry name" value="SDRFAMILY"/>
</dbReference>
<evidence type="ECO:0000256" key="6">
    <source>
        <dbReference type="ARBA" id="ARBA00023002"/>
    </source>
</evidence>
<dbReference type="VEuPathDB" id="FungiDB:BO71DRAFT_402300"/>
<evidence type="ECO:0000256" key="13">
    <source>
        <dbReference type="SAM" id="SignalP"/>
    </source>
</evidence>
<keyword evidence="6" id="KW-0560">Oxidoreductase</keyword>
<keyword evidence="4" id="KW-0521">NADP</keyword>
<evidence type="ECO:0000256" key="9">
    <source>
        <dbReference type="ARBA" id="ARBA00059620"/>
    </source>
</evidence>
<dbReference type="InterPro" id="IPR020904">
    <property type="entry name" value="Sc_DH/Rdtase_CS"/>
</dbReference>
<dbReference type="SUPFAM" id="SSF51735">
    <property type="entry name" value="NAD(P)-binding Rossmann-fold domains"/>
    <property type="match status" value="1"/>
</dbReference>
<comment type="similarity">
    <text evidence="2 12">Belongs to the short-chain dehydrogenases/reductases (SDR) family.</text>
</comment>
<dbReference type="Pfam" id="PF00106">
    <property type="entry name" value="adh_short"/>
    <property type="match status" value="1"/>
</dbReference>
<evidence type="ECO:0000256" key="1">
    <source>
        <dbReference type="ARBA" id="ARBA00004141"/>
    </source>
</evidence>
<dbReference type="EMBL" id="KZ825987">
    <property type="protein sequence ID" value="PYH90328.1"/>
    <property type="molecule type" value="Genomic_DNA"/>
</dbReference>
<evidence type="ECO:0000313" key="14">
    <source>
        <dbReference type="EMBL" id="PYH90328.1"/>
    </source>
</evidence>
<comment type="function">
    <text evidence="9">Catalyzes the reduction of all-trans-retinal to all-trans-retinol in the presence of NADPH.</text>
</comment>
<dbReference type="InterPro" id="IPR036291">
    <property type="entry name" value="NAD(P)-bd_dom_sf"/>
</dbReference>
<dbReference type="OrthoDB" id="10253736at2759"/>
<evidence type="ECO:0000256" key="8">
    <source>
        <dbReference type="ARBA" id="ARBA00023136"/>
    </source>
</evidence>
<evidence type="ECO:0000256" key="7">
    <source>
        <dbReference type="ARBA" id="ARBA00023098"/>
    </source>
</evidence>
<dbReference type="FunFam" id="3.40.50.720:FF:000131">
    <property type="entry name" value="Short-chain dehydrogenase/reductase 3"/>
    <property type="match status" value="1"/>
</dbReference>
<protein>
    <recommendedName>
        <fullName evidence="10">Short-chain dehydrogenase/reductase 3</fullName>
    </recommendedName>
    <alternativeName>
        <fullName evidence="11">Retinal short-chain dehydrogenase/reductase 1</fullName>
    </alternativeName>
</protein>
<dbReference type="InterPro" id="IPR002347">
    <property type="entry name" value="SDR_fam"/>
</dbReference>
<dbReference type="PANTHER" id="PTHR24322:SF736">
    <property type="entry name" value="RETINOL DEHYDROGENASE 10"/>
    <property type="match status" value="1"/>
</dbReference>
<dbReference type="GO" id="GO:0052650">
    <property type="term" value="F:all-trans-retinol dehydrogenase (NADP+) activity"/>
    <property type="evidence" value="ECO:0007669"/>
    <property type="project" value="UniProtKB-ARBA"/>
</dbReference>
<proteinExistence type="inferred from homology"/>
<evidence type="ECO:0000256" key="12">
    <source>
        <dbReference type="RuleBase" id="RU000363"/>
    </source>
</evidence>
<dbReference type="Gene3D" id="3.40.50.720">
    <property type="entry name" value="NAD(P)-binding Rossmann-like Domain"/>
    <property type="match status" value="1"/>
</dbReference>
<dbReference type="PROSITE" id="PS00061">
    <property type="entry name" value="ADH_SHORT"/>
    <property type="match status" value="1"/>
</dbReference>
<reference evidence="14 15" key="1">
    <citation type="submission" date="2018-02" db="EMBL/GenBank/DDBJ databases">
        <title>The genomes of Aspergillus section Nigri reveals drivers in fungal speciation.</title>
        <authorList>
            <consortium name="DOE Joint Genome Institute"/>
            <person name="Vesth T.C."/>
            <person name="Nybo J."/>
            <person name="Theobald S."/>
            <person name="Brandl J."/>
            <person name="Frisvad J.C."/>
            <person name="Nielsen K.F."/>
            <person name="Lyhne E.K."/>
            <person name="Kogle M.E."/>
            <person name="Kuo A."/>
            <person name="Riley R."/>
            <person name="Clum A."/>
            <person name="Nolan M."/>
            <person name="Lipzen A."/>
            <person name="Salamov A."/>
            <person name="Henrissat B."/>
            <person name="Wiebenga A."/>
            <person name="De vries R.P."/>
            <person name="Grigoriev I.V."/>
            <person name="Mortensen U.H."/>
            <person name="Andersen M.R."/>
            <person name="Baker S.E."/>
        </authorList>
    </citation>
    <scope>NUCLEOTIDE SEQUENCE [LARGE SCALE GENOMIC DNA]</scope>
    <source>
        <strain evidence="14 15">CBS 707.79</strain>
    </source>
</reference>
<feature type="chain" id="PRO_5016390748" description="Short-chain dehydrogenase/reductase 3" evidence="13">
    <location>
        <begin position="24"/>
        <end position="301"/>
    </location>
</feature>
<dbReference type="PANTHER" id="PTHR24322">
    <property type="entry name" value="PKSB"/>
    <property type="match status" value="1"/>
</dbReference>
<keyword evidence="15" id="KW-1185">Reference proteome</keyword>
<evidence type="ECO:0000313" key="15">
    <source>
        <dbReference type="Proteomes" id="UP000247810"/>
    </source>
</evidence>
<evidence type="ECO:0000256" key="3">
    <source>
        <dbReference type="ARBA" id="ARBA00022692"/>
    </source>
</evidence>
<feature type="signal peptide" evidence="13">
    <location>
        <begin position="1"/>
        <end position="23"/>
    </location>
</feature>
<dbReference type="Proteomes" id="UP000247810">
    <property type="component" value="Unassembled WGS sequence"/>
</dbReference>
<name>A0A319DQE6_9EURO</name>
<organism evidence="14 15">
    <name type="scientific">Aspergillus ellipticus CBS 707.79</name>
    <dbReference type="NCBI Taxonomy" id="1448320"/>
    <lineage>
        <taxon>Eukaryota</taxon>
        <taxon>Fungi</taxon>
        <taxon>Dikarya</taxon>
        <taxon>Ascomycota</taxon>
        <taxon>Pezizomycotina</taxon>
        <taxon>Eurotiomycetes</taxon>
        <taxon>Eurotiomycetidae</taxon>
        <taxon>Eurotiales</taxon>
        <taxon>Aspergillaceae</taxon>
        <taxon>Aspergillus</taxon>
        <taxon>Aspergillus subgen. Circumdati</taxon>
    </lineage>
</organism>
<keyword evidence="13" id="KW-0732">Signal</keyword>
<evidence type="ECO:0000256" key="2">
    <source>
        <dbReference type="ARBA" id="ARBA00006484"/>
    </source>
</evidence>
<dbReference type="GO" id="GO:0044550">
    <property type="term" value="P:secondary metabolite biosynthetic process"/>
    <property type="evidence" value="ECO:0007669"/>
    <property type="project" value="UniProtKB-ARBA"/>
</dbReference>
<keyword evidence="7" id="KW-0443">Lipid metabolism</keyword>
<keyword evidence="8" id="KW-0472">Membrane</keyword>
<accession>A0A319DQE6</accession>
<dbReference type="GO" id="GO:0016020">
    <property type="term" value="C:membrane"/>
    <property type="evidence" value="ECO:0007669"/>
    <property type="project" value="UniProtKB-SubCell"/>
</dbReference>
<dbReference type="PRINTS" id="PR00081">
    <property type="entry name" value="GDHRDH"/>
</dbReference>
<sequence length="301" mass="32152">MPPAVAIGLGVVSCISLLSRANAYLSKQALNNTPTGKPWSPEQEIVVITGGSGGIGVALVKLLASQGTKTIIFDVVEPPAGLTNPNTFFYNLDLTDSSAIKAIAARVRSEHGNPTILINNAGIESNLSILALPEPNLRSVFDVNIIAHFLLVQELLPAMISSNHGHIVTVASLASFTTHAINIDYACTKAAALAFHEGLGQELRHVYKANGVRNTIVHPGWVRTPIIQKMVDSDARKGQILEPRDVAEAIVNQIMAGAGGQLFLPSKYWFVSLVRGLPAWVQEGVRNKLSVTRIAVYGGKE</sequence>
<evidence type="ECO:0000256" key="5">
    <source>
        <dbReference type="ARBA" id="ARBA00022989"/>
    </source>
</evidence>